<evidence type="ECO:0000256" key="5">
    <source>
        <dbReference type="ARBA" id="ARBA00023002"/>
    </source>
</evidence>
<feature type="domain" description="Nitroreductase" evidence="6">
    <location>
        <begin position="12"/>
        <end position="200"/>
    </location>
</feature>
<dbReference type="Pfam" id="PF00881">
    <property type="entry name" value="Nitroreductase"/>
    <property type="match status" value="1"/>
</dbReference>
<dbReference type="EC" id="1.7.1.16" evidence="7"/>
<dbReference type="PANTHER" id="PTHR43673">
    <property type="entry name" value="NAD(P)H NITROREDUCTASE YDGI-RELATED"/>
    <property type="match status" value="1"/>
</dbReference>
<reference evidence="7 8" key="1">
    <citation type="submission" date="2021-03" db="EMBL/GenBank/DDBJ databases">
        <authorList>
            <person name="Peeters C."/>
        </authorList>
    </citation>
    <scope>NUCLEOTIDE SEQUENCE [LARGE SCALE GENOMIC DNA]</scope>
    <source>
        <strain evidence="7 8">LMG 26411</strain>
    </source>
</reference>
<evidence type="ECO:0000256" key="1">
    <source>
        <dbReference type="ARBA" id="ARBA00001917"/>
    </source>
</evidence>
<sequence length="214" mass="23570">MNAADIRAALHARRSVRGFLNTPVPLQTVQAILADAARSPSASNTQPWRVYACTGEIRRRLSKDLLALHHAGGGGHQEEYVYYPPSWRDPYLSRRRALGKTLYGLLDIPRGDTAGMARQYGRNYAFFGAPVGLFFTIERDQAQAAWLDLGMFLQAVMLAALGHGLETCAQQAFARYHRVIRARLGIPDGEIVVCGMSLGYPDPQEAANLTVSQI</sequence>
<comment type="cofactor">
    <cofactor evidence="1">
        <name>FMN</name>
        <dbReference type="ChEBI" id="CHEBI:58210"/>
    </cofactor>
</comment>
<keyword evidence="5 7" id="KW-0560">Oxidoreductase</keyword>
<keyword evidence="4" id="KW-0288">FMN</keyword>
<keyword evidence="3" id="KW-0285">Flavoprotein</keyword>
<evidence type="ECO:0000256" key="2">
    <source>
        <dbReference type="ARBA" id="ARBA00007118"/>
    </source>
</evidence>
<comment type="similarity">
    <text evidence="2">Belongs to the nitroreductase family.</text>
</comment>
<comment type="caution">
    <text evidence="7">The sequence shown here is derived from an EMBL/GenBank/DDBJ whole genome shotgun (WGS) entry which is preliminary data.</text>
</comment>
<evidence type="ECO:0000259" key="6">
    <source>
        <dbReference type="Pfam" id="PF00881"/>
    </source>
</evidence>
<dbReference type="InterPro" id="IPR000415">
    <property type="entry name" value="Nitroreductase-like"/>
</dbReference>
<dbReference type="GO" id="GO:0018546">
    <property type="term" value="F:nitrobenzene nitroreductase (NADPH) activity"/>
    <property type="evidence" value="ECO:0007669"/>
    <property type="project" value="UniProtKB-EC"/>
</dbReference>
<dbReference type="RefSeq" id="WP_211958049.1">
    <property type="nucleotide sequence ID" value="NZ_CAJPVI010000074.1"/>
</dbReference>
<evidence type="ECO:0000256" key="4">
    <source>
        <dbReference type="ARBA" id="ARBA00022643"/>
    </source>
</evidence>
<accession>A0ABN7Q9Z7</accession>
<name>A0ABN7Q9Z7_9BURK</name>
<dbReference type="SUPFAM" id="SSF55469">
    <property type="entry name" value="FMN-dependent nitroreductase-like"/>
    <property type="match status" value="1"/>
</dbReference>
<proteinExistence type="inferred from homology"/>
<evidence type="ECO:0000313" key="8">
    <source>
        <dbReference type="Proteomes" id="UP000672657"/>
    </source>
</evidence>
<evidence type="ECO:0000313" key="7">
    <source>
        <dbReference type="EMBL" id="CAG2160191.1"/>
    </source>
</evidence>
<protein>
    <submittedName>
        <fullName evidence="7">Nitrobenzene nitroreductase</fullName>
        <ecNumber evidence="7">1.7.1.16</ecNumber>
    </submittedName>
</protein>
<organism evidence="7 8">
    <name type="scientific">Cupriavidus numazuensis</name>
    <dbReference type="NCBI Taxonomy" id="221992"/>
    <lineage>
        <taxon>Bacteria</taxon>
        <taxon>Pseudomonadati</taxon>
        <taxon>Pseudomonadota</taxon>
        <taxon>Betaproteobacteria</taxon>
        <taxon>Burkholderiales</taxon>
        <taxon>Burkholderiaceae</taxon>
        <taxon>Cupriavidus</taxon>
    </lineage>
</organism>
<dbReference type="EMBL" id="CAJPVI010000074">
    <property type="protein sequence ID" value="CAG2160191.1"/>
    <property type="molecule type" value="Genomic_DNA"/>
</dbReference>
<keyword evidence="8" id="KW-1185">Reference proteome</keyword>
<dbReference type="PANTHER" id="PTHR43673:SF2">
    <property type="entry name" value="NITROREDUCTASE"/>
    <property type="match status" value="1"/>
</dbReference>
<gene>
    <name evidence="7" type="primary">nbzA_1</name>
    <name evidence="7" type="ORF">LMG26411_07288</name>
</gene>
<dbReference type="Gene3D" id="3.40.109.10">
    <property type="entry name" value="NADH Oxidase"/>
    <property type="match status" value="1"/>
</dbReference>
<dbReference type="CDD" id="cd02136">
    <property type="entry name" value="PnbA_NfnB-like"/>
    <property type="match status" value="1"/>
</dbReference>
<dbReference type="InterPro" id="IPR029479">
    <property type="entry name" value="Nitroreductase"/>
</dbReference>
<dbReference type="Proteomes" id="UP000672657">
    <property type="component" value="Unassembled WGS sequence"/>
</dbReference>
<evidence type="ECO:0000256" key="3">
    <source>
        <dbReference type="ARBA" id="ARBA00022630"/>
    </source>
</evidence>